<proteinExistence type="predicted"/>
<name>A0ABS2P3K5_9BACI</name>
<accession>A0ABS2P3K5</accession>
<evidence type="ECO:0000313" key="1">
    <source>
        <dbReference type="EMBL" id="MBM7621541.1"/>
    </source>
</evidence>
<dbReference type="EMBL" id="JAFBED010000008">
    <property type="protein sequence ID" value="MBM7621541.1"/>
    <property type="molecule type" value="Genomic_DNA"/>
</dbReference>
<sequence>MRHTDAKPKHVHFLLDRIEITSIMNSSGVFTGHNVQSNWSTSQKVNMGFGMVVGVDNHSSSNMNIVYDPDLVDMPIQIKQGS</sequence>
<reference evidence="1 2" key="1">
    <citation type="submission" date="2021-01" db="EMBL/GenBank/DDBJ databases">
        <title>Genomic Encyclopedia of Type Strains, Phase IV (KMG-IV): sequencing the most valuable type-strain genomes for metagenomic binning, comparative biology and taxonomic classification.</title>
        <authorList>
            <person name="Goeker M."/>
        </authorList>
    </citation>
    <scope>NUCLEOTIDE SEQUENCE [LARGE SCALE GENOMIC DNA]</scope>
    <source>
        <strain evidence="1 2">DSM 25879</strain>
    </source>
</reference>
<dbReference type="Proteomes" id="UP000737402">
    <property type="component" value="Unassembled WGS sequence"/>
</dbReference>
<organism evidence="1 2">
    <name type="scientific">Sutcliffiella tianshenii</name>
    <dbReference type="NCBI Taxonomy" id="1463404"/>
    <lineage>
        <taxon>Bacteria</taxon>
        <taxon>Bacillati</taxon>
        <taxon>Bacillota</taxon>
        <taxon>Bacilli</taxon>
        <taxon>Bacillales</taxon>
        <taxon>Bacillaceae</taxon>
        <taxon>Sutcliffiella</taxon>
    </lineage>
</organism>
<dbReference type="RefSeq" id="WP_204418321.1">
    <property type="nucleotide sequence ID" value="NZ_JAFBED010000008.1"/>
</dbReference>
<comment type="caution">
    <text evidence="1">The sequence shown here is derived from an EMBL/GenBank/DDBJ whole genome shotgun (WGS) entry which is preliminary data.</text>
</comment>
<gene>
    <name evidence="1" type="ORF">JOC95_003430</name>
</gene>
<keyword evidence="2" id="KW-1185">Reference proteome</keyword>
<evidence type="ECO:0000313" key="2">
    <source>
        <dbReference type="Proteomes" id="UP000737402"/>
    </source>
</evidence>
<protein>
    <submittedName>
        <fullName evidence="1">Glutamate dehydrogenase/leucine dehydrogenase</fullName>
    </submittedName>
</protein>